<feature type="compositionally biased region" description="Low complexity" evidence="1">
    <location>
        <begin position="692"/>
        <end position="703"/>
    </location>
</feature>
<feature type="region of interest" description="Disordered" evidence="1">
    <location>
        <begin position="406"/>
        <end position="571"/>
    </location>
</feature>
<dbReference type="InterPro" id="IPR011993">
    <property type="entry name" value="PH-like_dom_sf"/>
</dbReference>
<dbReference type="PANTHER" id="PTHR12673">
    <property type="entry name" value="FACIOGENITAL DYSPLASIA PROTEIN"/>
    <property type="match status" value="1"/>
</dbReference>
<dbReference type="PROSITE" id="PS50010">
    <property type="entry name" value="DH_2"/>
    <property type="match status" value="1"/>
</dbReference>
<dbReference type="Pfam" id="PF00621">
    <property type="entry name" value="RhoGEF"/>
    <property type="match status" value="1"/>
</dbReference>
<reference evidence="3 4" key="1">
    <citation type="submission" date="2023-03" db="EMBL/GenBank/DDBJ databases">
        <title>Genome sequence of Lichtheimia ornata CBS 291.66.</title>
        <authorList>
            <person name="Mohabir J.T."/>
            <person name="Shea T.P."/>
            <person name="Kurbessoian T."/>
            <person name="Berby B."/>
            <person name="Fontaine J."/>
            <person name="Livny J."/>
            <person name="Gnirke A."/>
            <person name="Stajich J.E."/>
            <person name="Cuomo C.A."/>
        </authorList>
    </citation>
    <scope>NUCLEOTIDE SEQUENCE [LARGE SCALE GENOMIC DNA]</scope>
    <source>
        <strain evidence="3">CBS 291.66</strain>
    </source>
</reference>
<dbReference type="Gene3D" id="1.20.900.10">
    <property type="entry name" value="Dbl homology (DH) domain"/>
    <property type="match status" value="1"/>
</dbReference>
<dbReference type="InterPro" id="IPR035899">
    <property type="entry name" value="DBL_dom_sf"/>
</dbReference>
<dbReference type="RefSeq" id="XP_058343001.1">
    <property type="nucleotide sequence ID" value="XM_058486127.1"/>
</dbReference>
<organism evidence="3 4">
    <name type="scientific">Lichtheimia ornata</name>
    <dbReference type="NCBI Taxonomy" id="688661"/>
    <lineage>
        <taxon>Eukaryota</taxon>
        <taxon>Fungi</taxon>
        <taxon>Fungi incertae sedis</taxon>
        <taxon>Mucoromycota</taxon>
        <taxon>Mucoromycotina</taxon>
        <taxon>Mucoromycetes</taxon>
        <taxon>Mucorales</taxon>
        <taxon>Lichtheimiaceae</taxon>
        <taxon>Lichtheimia</taxon>
    </lineage>
</organism>
<feature type="compositionally biased region" description="Basic residues" evidence="1">
    <location>
        <begin position="753"/>
        <end position="763"/>
    </location>
</feature>
<dbReference type="EMBL" id="JARTCD010000026">
    <property type="protein sequence ID" value="KAJ8658088.1"/>
    <property type="molecule type" value="Genomic_DNA"/>
</dbReference>
<proteinExistence type="predicted"/>
<dbReference type="GeneID" id="83213506"/>
<accession>A0AAD7XYZ3</accession>
<dbReference type="Proteomes" id="UP001234581">
    <property type="component" value="Unassembled WGS sequence"/>
</dbReference>
<evidence type="ECO:0000259" key="2">
    <source>
        <dbReference type="PROSITE" id="PS50010"/>
    </source>
</evidence>
<feature type="domain" description="DH" evidence="2">
    <location>
        <begin position="35"/>
        <end position="214"/>
    </location>
</feature>
<sequence length="1046" mass="115262">MLSASTLSSNASDAFSTTTSTTTPASPYPPTQNASGHNPLTELIETEKNYMDTLKIIDTQLAPLWSAQQAADFNDLLNNVRDILRANKRFCGKLTKIAANPQTIKELGDVLMQWVDDMEVPYANFSRGFIPHLNQRHDIVDNPAIRKLLQDLSMNANYEITLESLFNAPVQQLKYYKMLYGRLLESAEPGRADHKLLLKANQRIDTVMLMAQKSSAKSASSSDHVSSARLHSKALPVVTPIQTDMSRMSPSELVSLQNNLDCSKVVDVFTGAPTQCTPKFATNDTSILARNNFVLLAEETHLESSTRVDVVLTNEFLIITRENTDAASNSHILVYPPLAVSDIIVKSKMVDRELVGEYLLEVDIRDKKRLTLRADTKETRNRWVGANDDAPSSSTLAPQPLSVVVQKHGGKPASSSSSSSVTKGSNREPRKSVIRKQDFFSFYTDQSGEISPLSSDDSDTEDAPTSFQSKIPAVPPKMNDEKNLPAPPPPPKTASSSQATPQQKVNNTAGPKPPIKTDKGLLATPQQQDASRLSPTRVASPAPSVTSISTHGSEDSSGAGSPIRPVSPRTVEISHAVAPVAMQAITQNNDYLSTPNSHTTKPLPRTSSSPNDQKPLAPAPVRSSSFRQQQQPPQPPQQMRSQPPPNNNNNPAAKKALPQGPVASSYATPSPPQQHHHHHHHQATPPSPGYYAPRPHQPVQQHVQPPPPHPMGRPAPLPASANMPSSRSPSPGLPPTPGYTNDPSRPPPPPPGHHLHTPPHLRPQRSMDELNSPPRSPTPHMVNGQTHGIRQVVFSNKQCQVFHWKAESWYGVEGQCVVEVRQTYTNRSCVAIQLQQTGQLYLNAWVLPSTVICHASPTDVSISVYMGGQKENYLIHFHSPADAVAMYQILQRMHQEALKNDNGSIRASVVPPSNLIRSMSIDDEPAPKEDNTTVPQSLRLVMQCKTKLFVQNEHSKWSSFGSVQMKISQQLPSKRMHIEIENKSTKLVSALVLSRNVERISPKRITILLVNEKERQRMVYMVQIKEEETGNKMFEYLKTKNAENGW</sequence>
<feature type="compositionally biased region" description="Polar residues" evidence="1">
    <location>
        <begin position="587"/>
        <end position="612"/>
    </location>
</feature>
<name>A0AAD7XYZ3_9FUNG</name>
<evidence type="ECO:0000313" key="3">
    <source>
        <dbReference type="EMBL" id="KAJ8658088.1"/>
    </source>
</evidence>
<dbReference type="InterPro" id="IPR000219">
    <property type="entry name" value="DH_dom"/>
</dbReference>
<feature type="region of interest" description="Disordered" evidence="1">
    <location>
        <begin position="1"/>
        <end position="38"/>
    </location>
</feature>
<feature type="compositionally biased region" description="Polar residues" evidence="1">
    <location>
        <begin position="543"/>
        <end position="559"/>
    </location>
</feature>
<evidence type="ECO:0000313" key="4">
    <source>
        <dbReference type="Proteomes" id="UP001234581"/>
    </source>
</evidence>
<dbReference type="SUPFAM" id="SSF48065">
    <property type="entry name" value="DBL homology domain (DH-domain)"/>
    <property type="match status" value="1"/>
</dbReference>
<protein>
    <recommendedName>
        <fullName evidence="2">DH domain-containing protein</fullName>
    </recommendedName>
</protein>
<feature type="compositionally biased region" description="Polar residues" evidence="1">
    <location>
        <begin position="524"/>
        <end position="534"/>
    </location>
</feature>
<comment type="caution">
    <text evidence="3">The sequence shown here is derived from an EMBL/GenBank/DDBJ whole genome shotgun (WGS) entry which is preliminary data.</text>
</comment>
<gene>
    <name evidence="3" type="ORF">O0I10_006095</name>
</gene>
<feature type="compositionally biased region" description="Low complexity" evidence="1">
    <location>
        <begin position="8"/>
        <end position="25"/>
    </location>
</feature>
<dbReference type="Gene3D" id="2.30.29.30">
    <property type="entry name" value="Pleckstrin-homology domain (PH domain)/Phosphotyrosine-binding domain (PTB)"/>
    <property type="match status" value="1"/>
</dbReference>
<dbReference type="PANTHER" id="PTHR12673:SF159">
    <property type="entry name" value="LD03170P"/>
    <property type="match status" value="1"/>
</dbReference>
<keyword evidence="4" id="KW-1185">Reference proteome</keyword>
<feature type="compositionally biased region" description="Basic and acidic residues" evidence="1">
    <location>
        <begin position="425"/>
        <end position="438"/>
    </location>
</feature>
<evidence type="ECO:0000256" key="1">
    <source>
        <dbReference type="SAM" id="MobiDB-lite"/>
    </source>
</evidence>
<feature type="compositionally biased region" description="Pro residues" evidence="1">
    <location>
        <begin position="632"/>
        <end position="646"/>
    </location>
</feature>
<dbReference type="InterPro" id="IPR051092">
    <property type="entry name" value="FYVE_RhoGEF_PH"/>
</dbReference>
<dbReference type="GO" id="GO:0005085">
    <property type="term" value="F:guanyl-nucleotide exchange factor activity"/>
    <property type="evidence" value="ECO:0007669"/>
    <property type="project" value="InterPro"/>
</dbReference>
<dbReference type="GO" id="GO:0005737">
    <property type="term" value="C:cytoplasm"/>
    <property type="evidence" value="ECO:0007669"/>
    <property type="project" value="TreeGrafter"/>
</dbReference>
<feature type="region of interest" description="Disordered" evidence="1">
    <location>
        <begin position="587"/>
        <end position="784"/>
    </location>
</feature>
<feature type="compositionally biased region" description="Pro residues" evidence="1">
    <location>
        <begin position="704"/>
        <end position="717"/>
    </location>
</feature>
<feature type="compositionally biased region" description="Polar residues" evidence="1">
    <location>
        <begin position="443"/>
        <end position="455"/>
    </location>
</feature>
<dbReference type="AlphaFoldDB" id="A0AAD7XYZ3"/>
<dbReference type="CDD" id="cd00821">
    <property type="entry name" value="PH"/>
    <property type="match status" value="1"/>
</dbReference>
<dbReference type="SMART" id="SM00325">
    <property type="entry name" value="RhoGEF"/>
    <property type="match status" value="1"/>
</dbReference>